<evidence type="ECO:0000313" key="1">
    <source>
        <dbReference type="EMBL" id="QXI11915.1"/>
    </source>
</evidence>
<dbReference type="RefSeq" id="WP_163019576.1">
    <property type="nucleotide sequence ID" value="NZ_CP077090.1"/>
</dbReference>
<sequence length="127" mass="14282">MISANRKRGVYLLLAVSLLLAMLLALKVHSSLVAKPLKTYVSESGKCYIARYAADYGFLGIAGSLLELFSSQSFYRVYSMDGELLKTSEWYLWMREGDPGAAPEFHGEMILYPGSEGWESWIIPECR</sequence>
<dbReference type="EMBL" id="CP077090">
    <property type="protein sequence ID" value="QXI11915.1"/>
    <property type="molecule type" value="Genomic_DNA"/>
</dbReference>
<name>A0A9E6TBR6_9PSED</name>
<proteinExistence type="predicted"/>
<accession>A0A9E6TBR6</accession>
<evidence type="ECO:0000313" key="2">
    <source>
        <dbReference type="Proteomes" id="UP000627092"/>
    </source>
</evidence>
<dbReference type="Proteomes" id="UP000627092">
    <property type="component" value="Chromosome"/>
</dbReference>
<reference evidence="1" key="1">
    <citation type="journal article" date="2020" name="Microorganisms">
        <title>Reliable Identification of Environmental Pseudomonas Isolates Using the rpoD Gene.</title>
        <authorList>
            <consortium name="The Broad Institute Genome Sequencing Platform"/>
            <person name="Girard L."/>
            <person name="Lood C."/>
            <person name="Rokni-Zadeh H."/>
            <person name="van Noort V."/>
            <person name="Lavigne R."/>
            <person name="De Mot R."/>
        </authorList>
    </citation>
    <scope>NUCLEOTIDE SEQUENCE</scope>
    <source>
        <strain evidence="1">OE 48.2</strain>
    </source>
</reference>
<gene>
    <name evidence="1" type="ORF">HU754_000420</name>
</gene>
<organism evidence="1 2">
    <name type="scientific">Pseudomonas zeae</name>
    <dbReference type="NCBI Taxonomy" id="2745510"/>
    <lineage>
        <taxon>Bacteria</taxon>
        <taxon>Pseudomonadati</taxon>
        <taxon>Pseudomonadota</taxon>
        <taxon>Gammaproteobacteria</taxon>
        <taxon>Pseudomonadales</taxon>
        <taxon>Pseudomonadaceae</taxon>
        <taxon>Pseudomonas</taxon>
    </lineage>
</organism>
<dbReference type="KEGG" id="pze:HU754_000420"/>
<reference evidence="1" key="2">
    <citation type="journal article" date="2021" name="Microorganisms">
        <title>The Ever-Expanding Pseudomonas Genus: Description of 43 New Species and Partition of the Pseudomonas putida Group.</title>
        <authorList>
            <person name="Girard L."/>
            <person name="Lood C."/>
            <person name="Hofte M."/>
            <person name="Vandamme P."/>
            <person name="Rokni-Zadeh H."/>
            <person name="van Noort V."/>
            <person name="Lavigne R."/>
            <person name="De Mot R."/>
        </authorList>
    </citation>
    <scope>NUCLEOTIDE SEQUENCE</scope>
    <source>
        <strain evidence="1">OE 48.2</strain>
    </source>
</reference>
<dbReference type="AlphaFoldDB" id="A0A9E6TBR6"/>
<protein>
    <submittedName>
        <fullName evidence="1">Uncharacterized protein</fullName>
    </submittedName>
</protein>